<sequence>MAAIEHVFRIFRQAIYDSLLCELQEIKLFGRIELDEALFGSRRKGGKRGWGVEGKTLVFGIYRRNAWQGYHVSCIGQKKGDVDSVDTTAYKKRLVVLFRRPYCVCRFESDWQTSDHSS</sequence>
<evidence type="ECO:0008006" key="3">
    <source>
        <dbReference type="Google" id="ProtNLM"/>
    </source>
</evidence>
<reference evidence="1 2" key="1">
    <citation type="journal article" date="2012" name="Environ. Microbiol.">
        <title>The genome of the ammonia-oxidizing Candidatus Nitrososphaera gargensis: insights into metabolic versatility and environmental adaptations.</title>
        <authorList>
            <person name="Spang A."/>
            <person name="Poehlein A."/>
            <person name="Offre P."/>
            <person name="Zumbragel S."/>
            <person name="Haider S."/>
            <person name="Rychlik N."/>
            <person name="Nowka B."/>
            <person name="Schmeisser C."/>
            <person name="Lebedeva E.V."/>
            <person name="Rattei T."/>
            <person name="Bohm C."/>
            <person name="Schmid M."/>
            <person name="Galushko A."/>
            <person name="Hatzenpichler R."/>
            <person name="Weinmaier T."/>
            <person name="Daniel R."/>
            <person name="Schleper C."/>
            <person name="Spieck E."/>
            <person name="Streit W."/>
            <person name="Wagner M."/>
        </authorList>
    </citation>
    <scope>NUCLEOTIDE SEQUENCE [LARGE SCALE GENOMIC DNA]</scope>
    <source>
        <strain evidence="2">Ga9.2</strain>
    </source>
</reference>
<protein>
    <recommendedName>
        <fullName evidence="3">Transposase</fullName>
    </recommendedName>
</protein>
<name>K0IN55_NITGG</name>
<organism evidence="1 2">
    <name type="scientific">Nitrososphaera gargensis (strain Ga9.2)</name>
    <dbReference type="NCBI Taxonomy" id="1237085"/>
    <lineage>
        <taxon>Archaea</taxon>
        <taxon>Nitrososphaerota</taxon>
        <taxon>Nitrososphaeria</taxon>
        <taxon>Nitrososphaerales</taxon>
        <taxon>Nitrososphaeraceae</taxon>
        <taxon>Nitrososphaera</taxon>
    </lineage>
</organism>
<dbReference type="KEGG" id="nga:Ngar_c18510"/>
<dbReference type="AlphaFoldDB" id="K0IN55"/>
<dbReference type="BioCyc" id="CNIT1237085:G1324-1849-MONOMER"/>
<dbReference type="Proteomes" id="UP000008037">
    <property type="component" value="Chromosome"/>
</dbReference>
<gene>
    <name evidence="1" type="ordered locus">Ngar_c18510</name>
</gene>
<proteinExistence type="predicted"/>
<evidence type="ECO:0000313" key="2">
    <source>
        <dbReference type="Proteomes" id="UP000008037"/>
    </source>
</evidence>
<dbReference type="HOGENOM" id="CLU_2067881_0_0_2"/>
<accession>K0IN55</accession>
<evidence type="ECO:0000313" key="1">
    <source>
        <dbReference type="EMBL" id="AFU58784.1"/>
    </source>
</evidence>
<keyword evidence="2" id="KW-1185">Reference proteome</keyword>
<dbReference type="STRING" id="1237085.Ngar_c18510"/>
<dbReference type="EMBL" id="CP002408">
    <property type="protein sequence ID" value="AFU58784.1"/>
    <property type="molecule type" value="Genomic_DNA"/>
</dbReference>
<dbReference type="InParanoid" id="K0IN55"/>